<dbReference type="PANTHER" id="PTHR37443:SF3">
    <property type="entry name" value="SECRETED PROTEIN"/>
    <property type="match status" value="1"/>
</dbReference>
<dbReference type="PANTHER" id="PTHR37443">
    <property type="entry name" value="PROTEIN CBG09852-RELATED"/>
    <property type="match status" value="1"/>
</dbReference>
<evidence type="ECO:0000313" key="1">
    <source>
        <dbReference type="EMBL" id="VDP04292.1"/>
    </source>
</evidence>
<protein>
    <submittedName>
        <fullName evidence="1">Uncharacterized protein</fullName>
    </submittedName>
</protein>
<organism evidence="1">
    <name type="scientific">Heligmosomoides polygyrus</name>
    <name type="common">Parasitic roundworm</name>
    <dbReference type="NCBI Taxonomy" id="6339"/>
    <lineage>
        <taxon>Eukaryota</taxon>
        <taxon>Metazoa</taxon>
        <taxon>Ecdysozoa</taxon>
        <taxon>Nematoda</taxon>
        <taxon>Chromadorea</taxon>
        <taxon>Rhabditida</taxon>
        <taxon>Rhabditina</taxon>
        <taxon>Rhabditomorpha</taxon>
        <taxon>Strongyloidea</taxon>
        <taxon>Heligmosomidae</taxon>
        <taxon>Heligmosomoides</taxon>
    </lineage>
</organism>
<name>A0A3P7ZUM1_HELPZ</name>
<dbReference type="AlphaFoldDB" id="A0A3P7ZUM1"/>
<dbReference type="InterPro" id="IPR040271">
    <property type="entry name" value="T19C3.2-like"/>
</dbReference>
<gene>
    <name evidence="1" type="ORF">HPBE_LOCUS15903</name>
</gene>
<sequence>MIFSVEGGRPVIPFYVAERVCTVKDLGGESQVQACEVDYDQLKENGAECRLWPSPRVDLSSVEPVFRKHITALEWYSCLPQEKTFNVAGRKFTEKVCRCCCFPFQPNPVTYQCEHIPGAPPAPGMEFLRKELGN</sequence>
<accession>A0A3P7ZUM1</accession>
<proteinExistence type="predicted"/>
<dbReference type="EMBL" id="UZAH01029108">
    <property type="protein sequence ID" value="VDP04292.1"/>
    <property type="molecule type" value="Genomic_DNA"/>
</dbReference>
<dbReference type="OrthoDB" id="5844058at2759"/>
<reference evidence="1" key="1">
    <citation type="submission" date="2018-11" db="EMBL/GenBank/DDBJ databases">
        <authorList>
            <consortium name="Pathogen Informatics"/>
        </authorList>
    </citation>
    <scope>NUCLEOTIDE SEQUENCE [LARGE SCALE GENOMIC DNA]</scope>
</reference>